<dbReference type="GO" id="GO:0005794">
    <property type="term" value="C:Golgi apparatus"/>
    <property type="evidence" value="ECO:0007669"/>
    <property type="project" value="EnsemblFungi"/>
</dbReference>
<protein>
    <submittedName>
        <fullName evidence="2">Acetylglucosaminyltransferase</fullName>
    </submittedName>
</protein>
<dbReference type="SUPFAM" id="SSF53448">
    <property type="entry name" value="Nucleotide-diphospho-sugar transferases"/>
    <property type="match status" value="1"/>
</dbReference>
<feature type="transmembrane region" description="Helical" evidence="1">
    <location>
        <begin position="21"/>
        <end position="40"/>
    </location>
</feature>
<keyword evidence="1" id="KW-0812">Transmembrane</keyword>
<dbReference type="InterPro" id="IPR050587">
    <property type="entry name" value="GNT1/Glycosyltrans_8"/>
</dbReference>
<dbReference type="RefSeq" id="XP_013018064.1">
    <property type="nucleotide sequence ID" value="XM_013162610.1"/>
</dbReference>
<dbReference type="eggNOG" id="KOG1950">
    <property type="taxonomic scope" value="Eukaryota"/>
</dbReference>
<organism evidence="2 3">
    <name type="scientific">Schizosaccharomyces octosporus (strain yFS286)</name>
    <name type="common">Fission yeast</name>
    <name type="synonym">Octosporomyces octosporus</name>
    <dbReference type="NCBI Taxonomy" id="483514"/>
    <lineage>
        <taxon>Eukaryota</taxon>
        <taxon>Fungi</taxon>
        <taxon>Dikarya</taxon>
        <taxon>Ascomycota</taxon>
        <taxon>Taphrinomycotina</taxon>
        <taxon>Schizosaccharomycetes</taxon>
        <taxon>Schizosaccharomycetales</taxon>
        <taxon>Schizosaccharomycetaceae</taxon>
        <taxon>Schizosaccharomyces</taxon>
    </lineage>
</organism>
<dbReference type="Proteomes" id="UP000016088">
    <property type="component" value="Unassembled WGS sequence"/>
</dbReference>
<dbReference type="HOGENOM" id="CLU_048469_1_1_1"/>
<dbReference type="InterPro" id="IPR029044">
    <property type="entry name" value="Nucleotide-diphossugar_trans"/>
</dbReference>
<accession>S9PWQ6</accession>
<sequence length="376" mass="44293">MISSTPFPNPISTRQAKRYCVFLLASVLFLVLTWECLYVYKNSPDIQRSINSLAGRSPAKPFAFVTMLLASSVTADENNQPVQDWYYNATRLLVYRLSHYPETKSKFPVIVMATRGVEDWKVEQLKVDGAIVKVVDPLYAQDVVDNVNDMAVLDTRWSRMFTKLRIFEMYEYERLCFVDSDILPIRNMDEVFDVREQTSAYLSSFELLNKLRRFLDGKRFREDFSAYDLRRKDFYPYVFAAVSDPGSWHDTPPQFQDYFNAGLFVFHPSTAHYKRLMTLARFPKMYDKANMMEQSLLNFAYSSAGEFPWQPLDWTYNGVWTRKSDLAYLKNVHGKLWQEEGSMGYDPDTSSLWWRAFREMDHFYKEHYSISAWQAH</sequence>
<dbReference type="AlphaFoldDB" id="S9PWQ6"/>
<dbReference type="OMA" id="FWVAAPS"/>
<proteinExistence type="predicted"/>
<evidence type="ECO:0000313" key="2">
    <source>
        <dbReference type="EMBL" id="EPX72427.1"/>
    </source>
</evidence>
<dbReference type="EMBL" id="KE503207">
    <property type="protein sequence ID" value="EPX72427.1"/>
    <property type="molecule type" value="Genomic_DNA"/>
</dbReference>
<dbReference type="OrthoDB" id="2014201at2759"/>
<dbReference type="GO" id="GO:0006487">
    <property type="term" value="P:protein N-linked glycosylation"/>
    <property type="evidence" value="ECO:0007669"/>
    <property type="project" value="EnsemblFungi"/>
</dbReference>
<dbReference type="Gene3D" id="3.90.550.10">
    <property type="entry name" value="Spore Coat Polysaccharide Biosynthesis Protein SpsA, Chain A"/>
    <property type="match status" value="1"/>
</dbReference>
<name>S9PWQ6_SCHOY</name>
<reference evidence="2 3" key="1">
    <citation type="journal article" date="2011" name="Science">
        <title>Comparative functional genomics of the fission yeasts.</title>
        <authorList>
            <person name="Rhind N."/>
            <person name="Chen Z."/>
            <person name="Yassour M."/>
            <person name="Thompson D.A."/>
            <person name="Haas B.J."/>
            <person name="Habib N."/>
            <person name="Wapinski I."/>
            <person name="Roy S."/>
            <person name="Lin M.F."/>
            <person name="Heiman D.I."/>
            <person name="Young S.K."/>
            <person name="Furuya K."/>
            <person name="Guo Y."/>
            <person name="Pidoux A."/>
            <person name="Chen H.M."/>
            <person name="Robbertse B."/>
            <person name="Goldberg J.M."/>
            <person name="Aoki K."/>
            <person name="Bayne E.H."/>
            <person name="Berlin A.M."/>
            <person name="Desjardins C.A."/>
            <person name="Dobbs E."/>
            <person name="Dukaj L."/>
            <person name="Fan L."/>
            <person name="FitzGerald M.G."/>
            <person name="French C."/>
            <person name="Gujja S."/>
            <person name="Hansen K."/>
            <person name="Keifenheim D."/>
            <person name="Levin J.Z."/>
            <person name="Mosher R.A."/>
            <person name="Mueller C.A."/>
            <person name="Pfiffner J."/>
            <person name="Priest M."/>
            <person name="Russ C."/>
            <person name="Smialowska A."/>
            <person name="Swoboda P."/>
            <person name="Sykes S.M."/>
            <person name="Vaughn M."/>
            <person name="Vengrova S."/>
            <person name="Yoder R."/>
            <person name="Zeng Q."/>
            <person name="Allshire R."/>
            <person name="Baulcombe D."/>
            <person name="Birren B.W."/>
            <person name="Brown W."/>
            <person name="Ekwall K."/>
            <person name="Kellis M."/>
            <person name="Leatherwood J."/>
            <person name="Levin H."/>
            <person name="Margalit H."/>
            <person name="Martienssen R."/>
            <person name="Nieduszynski C.A."/>
            <person name="Spatafora J.W."/>
            <person name="Friedman N."/>
            <person name="Dalgaard J.Z."/>
            <person name="Baumann P."/>
            <person name="Niki H."/>
            <person name="Regev A."/>
            <person name="Nusbaum C."/>
        </authorList>
    </citation>
    <scope>NUCLEOTIDE SEQUENCE [LARGE SCALE GENOMIC DNA]</scope>
    <source>
        <strain evidence="3">yFS286</strain>
    </source>
</reference>
<keyword evidence="1" id="KW-0472">Membrane</keyword>
<evidence type="ECO:0000313" key="3">
    <source>
        <dbReference type="Proteomes" id="UP000016088"/>
    </source>
</evidence>
<keyword evidence="1" id="KW-1133">Transmembrane helix</keyword>
<keyword evidence="3" id="KW-1185">Reference proteome</keyword>
<dbReference type="GO" id="GO:0001962">
    <property type="term" value="F:alpha-1,3-galactosyltransferase activity"/>
    <property type="evidence" value="ECO:0007669"/>
    <property type="project" value="EnsemblFungi"/>
</dbReference>
<dbReference type="PANTHER" id="PTHR11183">
    <property type="entry name" value="GLYCOGENIN SUBFAMILY MEMBER"/>
    <property type="match status" value="1"/>
</dbReference>
<dbReference type="GeneID" id="25029174"/>
<evidence type="ECO:0000256" key="1">
    <source>
        <dbReference type="SAM" id="Phobius"/>
    </source>
</evidence>
<dbReference type="VEuPathDB" id="FungiDB:SOCG_00190"/>
<gene>
    <name evidence="2" type="ORF">SOCG_00190</name>
</gene>